<comment type="subcellular location">
    <subcellularLocation>
        <location evidence="1">Cytoplasm</location>
        <location evidence="1">Cytoskeleton</location>
    </subcellularLocation>
</comment>
<dbReference type="InParanoid" id="A0A168MME5"/>
<dbReference type="Gene3D" id="2.30.30.190">
    <property type="entry name" value="CAP Gly-rich-like domain"/>
    <property type="match status" value="1"/>
</dbReference>
<dbReference type="OMA" id="EGDCARD"/>
<keyword evidence="4" id="KW-0493">Microtubule</keyword>
<dbReference type="SUPFAM" id="SSF74924">
    <property type="entry name" value="Cap-Gly domain"/>
    <property type="match status" value="1"/>
</dbReference>
<dbReference type="Proteomes" id="UP000078561">
    <property type="component" value="Unassembled WGS sequence"/>
</dbReference>
<feature type="compositionally biased region" description="Low complexity" evidence="9">
    <location>
        <begin position="163"/>
        <end position="205"/>
    </location>
</feature>
<feature type="compositionally biased region" description="Low complexity" evidence="9">
    <location>
        <begin position="253"/>
        <end position="278"/>
    </location>
</feature>
<keyword evidence="12" id="KW-1185">Reference proteome</keyword>
<keyword evidence="5" id="KW-0243">Dynein</keyword>
<feature type="coiled-coil region" evidence="8">
    <location>
        <begin position="1041"/>
        <end position="1068"/>
    </location>
</feature>
<evidence type="ECO:0000256" key="6">
    <source>
        <dbReference type="ARBA" id="ARBA00023054"/>
    </source>
</evidence>
<proteinExistence type="inferred from homology"/>
<reference evidence="11" key="1">
    <citation type="submission" date="2016-04" db="EMBL/GenBank/DDBJ databases">
        <authorList>
            <person name="Evans L.H."/>
            <person name="Alamgir A."/>
            <person name="Owens N."/>
            <person name="Weber N.D."/>
            <person name="Virtaneva K."/>
            <person name="Barbian K."/>
            <person name="Babar A."/>
            <person name="Rosenke K."/>
        </authorList>
    </citation>
    <scope>NUCLEOTIDE SEQUENCE [LARGE SCALE GENOMIC DNA]</scope>
    <source>
        <strain evidence="11">CBS 101.48</strain>
    </source>
</reference>
<dbReference type="Pfam" id="PF01302">
    <property type="entry name" value="CAP_GLY"/>
    <property type="match status" value="1"/>
</dbReference>
<evidence type="ECO:0000256" key="9">
    <source>
        <dbReference type="SAM" id="MobiDB-lite"/>
    </source>
</evidence>
<feature type="compositionally biased region" description="Acidic residues" evidence="9">
    <location>
        <begin position="337"/>
        <end position="374"/>
    </location>
</feature>
<evidence type="ECO:0000313" key="12">
    <source>
        <dbReference type="Proteomes" id="UP000078561"/>
    </source>
</evidence>
<evidence type="ECO:0000256" key="8">
    <source>
        <dbReference type="SAM" id="Coils"/>
    </source>
</evidence>
<evidence type="ECO:0000256" key="7">
    <source>
        <dbReference type="ARBA" id="ARBA00023212"/>
    </source>
</evidence>
<feature type="compositionally biased region" description="Low complexity" evidence="9">
    <location>
        <begin position="16"/>
        <end position="28"/>
    </location>
</feature>
<feature type="region of interest" description="Disordered" evidence="9">
    <location>
        <begin position="1458"/>
        <end position="1478"/>
    </location>
</feature>
<evidence type="ECO:0000256" key="5">
    <source>
        <dbReference type="ARBA" id="ARBA00023017"/>
    </source>
</evidence>
<dbReference type="PROSITE" id="PS50245">
    <property type="entry name" value="CAP_GLY_2"/>
    <property type="match status" value="1"/>
</dbReference>
<evidence type="ECO:0000256" key="1">
    <source>
        <dbReference type="ARBA" id="ARBA00004245"/>
    </source>
</evidence>
<evidence type="ECO:0000259" key="10">
    <source>
        <dbReference type="PROSITE" id="PS50245"/>
    </source>
</evidence>
<dbReference type="SMART" id="SM01052">
    <property type="entry name" value="CAP_GLY"/>
    <property type="match status" value="1"/>
</dbReference>
<dbReference type="InterPro" id="IPR022157">
    <property type="entry name" value="Dynactin"/>
</dbReference>
<comment type="similarity">
    <text evidence="2">Belongs to the dynactin 150 kDa subunit family.</text>
</comment>
<protein>
    <recommendedName>
        <fullName evidence="10">CAP-Gly domain-containing protein</fullName>
    </recommendedName>
</protein>
<sequence>MSLIDRQRRQSVYGNSATTAPSNGGTTTTTTVDYEFSIGQRVMVHGENPGTVRYVGTTSFQTGRWIGIELDEPKGKNAGVVQGKRYFECRTQHGVFVRPTQVKLLPPSSTNNNRRKSVAAINTNRRKSVSAVNTNRRKSVYNTSNGSSDDLQGGRSSASSLEQQQQQQQQKKQLHRSSAPQQQQMQQRTTPTTPTSRRMSTQPTSKASTPSPTLMNSPTAMKRRPTSLLNEDTPRASITLTAANRRKSMSVRQQQQQQQQQQPATTPKTPTTRPRASTQSSIPQDKPPSIDTSAREKQLQLLKMKQLQQLQLKQQQQQQQEEEEQQQQLALSQQNNELDDDHDDTAEEDDDDGDDDDDDDDNQTDSTDDTDSDQVETASTSNSDHMTEQDFSKSLDEHEAVTPSPVNQQQVYGALASTKPTSKSDQMVPLKDYEELRFKLKILEGKRQEDRERFREHEKIKEEAEQFLTLRNKLQGNAENLLQQNRVHANLFICLLHLDKIADLQKDVRETKRDLKDAMDDKESFEAKYIDVLESLEMMTLDKEVAEERAESLQLEITVLTDKIEEISVDLDILRKESEMMNHPPELTGYVDGKASLEVIQLERHNDRLKEALIRLRDAATEKEAELSDRIKELERDCFELGDIKEQCDRYKEKLNIAEYQLEDLKQQLDDALGAEDLVDQLTEKNLNLTEKLEEMRGTVDDLEALKELADELEENHVETEKQLEAEIDHRDMLLREQLERLRSSEETAADYESTIQQFRELVTLLQSDLEELRQKEESQASEKHNLSSQSQAMMSLNLQLQSTVMKAQAKSIDLELRKLDGAQATDRLGYIQPYLPDAFFKSENEPISCLLLFKRLVFKSDLIIKHLDQNHPISEKIVDDVTENLVTVCEMRQKAGWLGDLAKRFVSFIKHCKPDVFVKMAQVYHDLVGTERRLNAIVETFRTDDSSDVGCLHELQRIISQLEHLAEAYLGQHGESSNADQFFALTRALDFNADRMTVDFTYVQQLVIKANRTEDIQIEEGSVCLEVDYLEPLTRLIVQSKNSKIIAKKLLRQLEELSEEALTLKADHLHRFKTLYAISSKLCKFCYDLCYQITAYVDAKRGSKETISVKAIQQMVREKADETLDIPESTLWEASLKILKSLTSELANTLTGVENDHKKDKIASSVSPWIQRASDMKAEVMVNHDLERKLQQHNEEMVRLIKDVKLKDQSLQEASVKVDLLERRMEFAKKEAEQLSQLEDALEKAHSQEQMYVEAMDNLQAEYDVLEQENIQLKKEATKKEEKRQSLLKKINYDDVNSSTTTDITDEIPGGYQMMDSHMQTLKAAIRYLRSENAQLKSQDYVKTLNMDRLPNVITGYDIYRATVDGDDSNDDTSMNRTQRIQSMASQTRVLLKDMRMASACPKLVELSEPTSTSSSNTKWQSIKKEPSYQYQAQQSVLHTLQQRTRQLQHNIQAMTHENGESSISSKAVTSATKTPPSLRSLATIKIPLPQLSNLLDSTMNRQNHHHCIQLNSTKEFERIHSLFIH</sequence>
<dbReference type="OrthoDB" id="2130750at2759"/>
<keyword evidence="3" id="KW-0963">Cytoplasm</keyword>
<feature type="region of interest" description="Disordered" evidence="9">
    <location>
        <begin position="103"/>
        <end position="410"/>
    </location>
</feature>
<dbReference type="GO" id="GO:0030286">
    <property type="term" value="C:dynein complex"/>
    <property type="evidence" value="ECO:0007669"/>
    <property type="project" value="UniProtKB-KW"/>
</dbReference>
<name>A0A168MME5_ABSGL</name>
<feature type="compositionally biased region" description="Basic and acidic residues" evidence="9">
    <location>
        <begin position="385"/>
        <end position="400"/>
    </location>
</feature>
<dbReference type="EMBL" id="LT552359">
    <property type="protein sequence ID" value="SAL98817.1"/>
    <property type="molecule type" value="Genomic_DNA"/>
</dbReference>
<evidence type="ECO:0000256" key="3">
    <source>
        <dbReference type="ARBA" id="ARBA00022490"/>
    </source>
</evidence>
<accession>A0A168MME5</accession>
<dbReference type="GO" id="GO:0005874">
    <property type="term" value="C:microtubule"/>
    <property type="evidence" value="ECO:0007669"/>
    <property type="project" value="UniProtKB-KW"/>
</dbReference>
<feature type="region of interest" description="Disordered" evidence="9">
    <location>
        <begin position="1"/>
        <end position="28"/>
    </location>
</feature>
<dbReference type="PANTHER" id="PTHR18916">
    <property type="entry name" value="DYNACTIN 1-RELATED MICROTUBULE-BINDING"/>
    <property type="match status" value="1"/>
</dbReference>
<feature type="coiled-coil region" evidence="8">
    <location>
        <begin position="1177"/>
        <end position="1291"/>
    </location>
</feature>
<keyword evidence="7" id="KW-0206">Cytoskeleton</keyword>
<keyword evidence="6 8" id="KW-0175">Coiled coil</keyword>
<dbReference type="InterPro" id="IPR036859">
    <property type="entry name" value="CAP-Gly_dom_sf"/>
</dbReference>
<dbReference type="InterPro" id="IPR000938">
    <property type="entry name" value="CAP-Gly_domain"/>
</dbReference>
<feature type="coiled-coil region" evidence="8">
    <location>
        <begin position="433"/>
        <end position="790"/>
    </location>
</feature>
<feature type="domain" description="CAP-Gly" evidence="10">
    <location>
        <begin position="56"/>
        <end position="98"/>
    </location>
</feature>
<organism evidence="11">
    <name type="scientific">Absidia glauca</name>
    <name type="common">Pin mould</name>
    <dbReference type="NCBI Taxonomy" id="4829"/>
    <lineage>
        <taxon>Eukaryota</taxon>
        <taxon>Fungi</taxon>
        <taxon>Fungi incertae sedis</taxon>
        <taxon>Mucoromycota</taxon>
        <taxon>Mucoromycotina</taxon>
        <taxon>Mucoromycetes</taxon>
        <taxon>Mucorales</taxon>
        <taxon>Cunninghamellaceae</taxon>
        <taxon>Absidia</taxon>
    </lineage>
</organism>
<dbReference type="PROSITE" id="PS00845">
    <property type="entry name" value="CAP_GLY_1"/>
    <property type="match status" value="1"/>
</dbReference>
<evidence type="ECO:0000313" key="11">
    <source>
        <dbReference type="EMBL" id="SAL98817.1"/>
    </source>
</evidence>
<gene>
    <name evidence="11" type="primary">ABSGL_04382.1 scaffold 5409</name>
</gene>
<feature type="compositionally biased region" description="Polar residues" evidence="9">
    <location>
        <begin position="206"/>
        <end position="219"/>
    </location>
</feature>
<dbReference type="Pfam" id="PF12455">
    <property type="entry name" value="Dynactin"/>
    <property type="match status" value="1"/>
</dbReference>
<feature type="compositionally biased region" description="Low complexity" evidence="9">
    <location>
        <begin position="299"/>
        <end position="319"/>
    </location>
</feature>
<dbReference type="STRING" id="4829.A0A168MME5"/>
<evidence type="ECO:0000256" key="4">
    <source>
        <dbReference type="ARBA" id="ARBA00022701"/>
    </source>
</evidence>
<feature type="compositionally biased region" description="Polar residues" evidence="9">
    <location>
        <begin position="375"/>
        <end position="384"/>
    </location>
</feature>
<feature type="compositionally biased region" description="Polar residues" evidence="9">
    <location>
        <begin position="130"/>
        <end position="162"/>
    </location>
</feature>
<evidence type="ECO:0000256" key="2">
    <source>
        <dbReference type="ARBA" id="ARBA00011010"/>
    </source>
</evidence>